<evidence type="ECO:0000313" key="2">
    <source>
        <dbReference type="Proteomes" id="UP001147733"/>
    </source>
</evidence>
<proteinExistence type="predicted"/>
<dbReference type="RefSeq" id="XP_056503699.1">
    <property type="nucleotide sequence ID" value="XM_056641205.1"/>
</dbReference>
<keyword evidence="2" id="KW-1185">Reference proteome</keyword>
<reference evidence="1" key="1">
    <citation type="submission" date="2022-11" db="EMBL/GenBank/DDBJ databases">
        <authorList>
            <person name="Petersen C."/>
        </authorList>
    </citation>
    <scope>NUCLEOTIDE SEQUENCE</scope>
    <source>
        <strain evidence="1">IBT 23319</strain>
    </source>
</reference>
<organism evidence="1 2">
    <name type="scientific">Penicillium citrinum</name>
    <dbReference type="NCBI Taxonomy" id="5077"/>
    <lineage>
        <taxon>Eukaryota</taxon>
        <taxon>Fungi</taxon>
        <taxon>Dikarya</taxon>
        <taxon>Ascomycota</taxon>
        <taxon>Pezizomycotina</taxon>
        <taxon>Eurotiomycetes</taxon>
        <taxon>Eurotiomycetidae</taxon>
        <taxon>Eurotiales</taxon>
        <taxon>Aspergillaceae</taxon>
        <taxon>Penicillium</taxon>
    </lineage>
</organism>
<sequence>MKQDDSGKNTLTTHDTALGIAAHARNREVIRALLAHQKNAPNLEIRWLESPLVLSVKGLHALVAGALLPDHRMDAYRFRTVLWFANDGTV</sequence>
<dbReference type="EMBL" id="JAPQKT010000002">
    <property type="protein sequence ID" value="KAJ5240694.1"/>
    <property type="molecule type" value="Genomic_DNA"/>
</dbReference>
<evidence type="ECO:0000313" key="1">
    <source>
        <dbReference type="EMBL" id="KAJ5240694.1"/>
    </source>
</evidence>
<gene>
    <name evidence="1" type="ORF">N7469_002285</name>
</gene>
<reference evidence="1" key="2">
    <citation type="journal article" date="2023" name="IMA Fungus">
        <title>Comparative genomic study of the Penicillium genus elucidates a diverse pangenome and 15 lateral gene transfer events.</title>
        <authorList>
            <person name="Petersen C."/>
            <person name="Sorensen T."/>
            <person name="Nielsen M.R."/>
            <person name="Sondergaard T.E."/>
            <person name="Sorensen J.L."/>
            <person name="Fitzpatrick D.A."/>
            <person name="Frisvad J.C."/>
            <person name="Nielsen K.L."/>
        </authorList>
    </citation>
    <scope>NUCLEOTIDE SEQUENCE</scope>
    <source>
        <strain evidence="1">IBT 23319</strain>
    </source>
</reference>
<dbReference type="Proteomes" id="UP001147733">
    <property type="component" value="Unassembled WGS sequence"/>
</dbReference>
<dbReference type="OrthoDB" id="4305729at2759"/>
<name>A0A9W9PA16_PENCI</name>
<dbReference type="Gene3D" id="1.25.40.20">
    <property type="entry name" value="Ankyrin repeat-containing domain"/>
    <property type="match status" value="1"/>
</dbReference>
<protein>
    <submittedName>
        <fullName evidence="1">Uncharacterized protein</fullName>
    </submittedName>
</protein>
<dbReference type="GeneID" id="81380372"/>
<accession>A0A9W9PA16</accession>
<comment type="caution">
    <text evidence="1">The sequence shown here is derived from an EMBL/GenBank/DDBJ whole genome shotgun (WGS) entry which is preliminary data.</text>
</comment>
<dbReference type="InterPro" id="IPR036770">
    <property type="entry name" value="Ankyrin_rpt-contain_sf"/>
</dbReference>
<dbReference type="AlphaFoldDB" id="A0A9W9PA16"/>